<organism evidence="3 4">
    <name type="scientific">Nitrosomonas nitrosa</name>
    <dbReference type="NCBI Taxonomy" id="52442"/>
    <lineage>
        <taxon>Bacteria</taxon>
        <taxon>Pseudomonadati</taxon>
        <taxon>Pseudomonadota</taxon>
        <taxon>Betaproteobacteria</taxon>
        <taxon>Nitrosomonadales</taxon>
        <taxon>Nitrosomonadaceae</taxon>
        <taxon>Nitrosomonas</taxon>
    </lineage>
</organism>
<evidence type="ECO:0000256" key="1">
    <source>
        <dbReference type="SAM" id="SignalP"/>
    </source>
</evidence>
<dbReference type="InterPro" id="IPR051532">
    <property type="entry name" value="Ester_Hydrolysis_Enzymes"/>
</dbReference>
<reference evidence="3" key="1">
    <citation type="submission" date="2021-02" db="EMBL/GenBank/DDBJ databases">
        <authorList>
            <person name="Han P."/>
        </authorList>
    </citation>
    <scope>NUCLEOTIDE SEQUENCE</scope>
    <source>
        <strain evidence="3">Nitrosomonas nitrosa 18-3D</strain>
    </source>
</reference>
<dbReference type="CDD" id="cd01822">
    <property type="entry name" value="Lysophospholipase_L1_like"/>
    <property type="match status" value="1"/>
</dbReference>
<dbReference type="GO" id="GO:0006629">
    <property type="term" value="P:lipid metabolic process"/>
    <property type="evidence" value="ECO:0007669"/>
    <property type="project" value="InterPro"/>
</dbReference>
<accession>A0A8H9DA51</accession>
<evidence type="ECO:0000313" key="3">
    <source>
        <dbReference type="EMBL" id="CAE6486564.1"/>
    </source>
</evidence>
<dbReference type="InterPro" id="IPR013830">
    <property type="entry name" value="SGNH_hydro"/>
</dbReference>
<dbReference type="GO" id="GO:0004622">
    <property type="term" value="F:phosphatidylcholine lysophospholipase activity"/>
    <property type="evidence" value="ECO:0007669"/>
    <property type="project" value="TreeGrafter"/>
</dbReference>
<dbReference type="Pfam" id="PF13472">
    <property type="entry name" value="Lipase_GDSL_2"/>
    <property type="match status" value="1"/>
</dbReference>
<evidence type="ECO:0000313" key="4">
    <source>
        <dbReference type="Proteomes" id="UP000601736"/>
    </source>
</evidence>
<dbReference type="InterPro" id="IPR008265">
    <property type="entry name" value="Lipase_GDSL_AS"/>
</dbReference>
<comment type="caution">
    <text evidence="3">The sequence shown here is derived from an EMBL/GenBank/DDBJ whole genome shotgun (WGS) entry which is preliminary data.</text>
</comment>
<dbReference type="PANTHER" id="PTHR30383:SF24">
    <property type="entry name" value="THIOESTERASE 1_PROTEASE 1_LYSOPHOSPHOLIPASE L1"/>
    <property type="match status" value="1"/>
</dbReference>
<name>A0A8H9DA51_9PROT</name>
<feature type="domain" description="SGNH hydrolase-type esterase" evidence="2">
    <location>
        <begin position="36"/>
        <end position="192"/>
    </location>
</feature>
<feature type="signal peptide" evidence="1">
    <location>
        <begin position="1"/>
        <end position="26"/>
    </location>
</feature>
<dbReference type="AlphaFoldDB" id="A0A8H9DA51"/>
<dbReference type="InterPro" id="IPR036514">
    <property type="entry name" value="SGNH_hydro_sf"/>
</dbReference>
<dbReference type="Proteomes" id="UP000601736">
    <property type="component" value="Unassembled WGS sequence"/>
</dbReference>
<protein>
    <submittedName>
        <fullName evidence="3">Acyl-CoA thioesterase-1</fullName>
    </submittedName>
</protein>
<evidence type="ECO:0000259" key="2">
    <source>
        <dbReference type="Pfam" id="PF13472"/>
    </source>
</evidence>
<feature type="chain" id="PRO_5034915005" evidence="1">
    <location>
        <begin position="27"/>
        <end position="230"/>
    </location>
</feature>
<dbReference type="PANTHER" id="PTHR30383">
    <property type="entry name" value="THIOESTERASE 1/PROTEASE 1/LYSOPHOSPHOLIPASE L1"/>
    <property type="match status" value="1"/>
</dbReference>
<proteinExistence type="predicted"/>
<gene>
    <name evidence="3" type="ORF">NMYAN_10428</name>
</gene>
<dbReference type="Gene3D" id="3.40.50.1110">
    <property type="entry name" value="SGNH hydrolase"/>
    <property type="match status" value="1"/>
</dbReference>
<keyword evidence="1" id="KW-0732">Signal</keyword>
<sequence length="230" mass="25418">MTRSFIMKKLLVLLFCLFNILPTAMAKPDGGLTVMILGDSLSTGYGLPADASWVNLLKQRMQALSPRYQVVNISISGETTLGGRNRIEQALKTHHPDIVIIGLGGNDGLRGASIKSIHDNLEAIIQTCQQYHATPILAGMQLPPNYGIAYTQKFRNIYTDLAERYQLKLIPFLLAGFGDKREYFLADGIHPDIPAQKIITENVWDVLHTMLESGFSSAKGTIQTVPTYNN</sequence>
<dbReference type="SUPFAM" id="SSF52266">
    <property type="entry name" value="SGNH hydrolase"/>
    <property type="match status" value="1"/>
</dbReference>
<dbReference type="EMBL" id="CAJNAP010000001">
    <property type="protein sequence ID" value="CAE6486564.1"/>
    <property type="molecule type" value="Genomic_DNA"/>
</dbReference>
<dbReference type="PROSITE" id="PS01098">
    <property type="entry name" value="LIPASE_GDSL_SER"/>
    <property type="match status" value="1"/>
</dbReference>